<reference evidence="1" key="1">
    <citation type="submission" date="2015-12" db="EMBL/GenBank/DDBJ databases">
        <title>Gene expression during late stages of embryo sac development: a critical building block for successful pollen-pistil interactions.</title>
        <authorList>
            <person name="Liu Y."/>
            <person name="Joly V."/>
            <person name="Sabar M."/>
            <person name="Matton D.P."/>
        </authorList>
    </citation>
    <scope>NUCLEOTIDE SEQUENCE</scope>
</reference>
<protein>
    <submittedName>
        <fullName evidence="1">Putative ovule protein</fullName>
    </submittedName>
</protein>
<accession>A0A0V0GTJ7</accession>
<name>A0A0V0GTJ7_SOLCH</name>
<proteinExistence type="predicted"/>
<dbReference type="EMBL" id="GEDG01031123">
    <property type="protein sequence ID" value="JAP11556.1"/>
    <property type="molecule type" value="Transcribed_RNA"/>
</dbReference>
<organism evidence="1">
    <name type="scientific">Solanum chacoense</name>
    <name type="common">Chaco potato</name>
    <dbReference type="NCBI Taxonomy" id="4108"/>
    <lineage>
        <taxon>Eukaryota</taxon>
        <taxon>Viridiplantae</taxon>
        <taxon>Streptophyta</taxon>
        <taxon>Embryophyta</taxon>
        <taxon>Tracheophyta</taxon>
        <taxon>Spermatophyta</taxon>
        <taxon>Magnoliopsida</taxon>
        <taxon>eudicotyledons</taxon>
        <taxon>Gunneridae</taxon>
        <taxon>Pentapetalae</taxon>
        <taxon>asterids</taxon>
        <taxon>lamiids</taxon>
        <taxon>Solanales</taxon>
        <taxon>Solanaceae</taxon>
        <taxon>Solanoideae</taxon>
        <taxon>Solaneae</taxon>
        <taxon>Solanum</taxon>
    </lineage>
</organism>
<evidence type="ECO:0000313" key="1">
    <source>
        <dbReference type="EMBL" id="JAP11556.1"/>
    </source>
</evidence>
<dbReference type="AlphaFoldDB" id="A0A0V0GTJ7"/>
<sequence>MLSSRPWQPSNKIHIDHLPLPFRNLYILSHTVGPLVLYLDCGNQVIKVHIGSSPTSDSGISIF</sequence>